<proteinExistence type="predicted"/>
<keyword evidence="1" id="KW-1133">Transmembrane helix</keyword>
<dbReference type="KEGG" id="palo:E6C60_2165"/>
<dbReference type="Proteomes" id="UP000300879">
    <property type="component" value="Chromosome"/>
</dbReference>
<evidence type="ECO:0000313" key="3">
    <source>
        <dbReference type="Proteomes" id="UP000300879"/>
    </source>
</evidence>
<gene>
    <name evidence="2" type="ORF">E6C60_2165</name>
</gene>
<keyword evidence="3" id="KW-1185">Reference proteome</keyword>
<feature type="transmembrane region" description="Helical" evidence="1">
    <location>
        <begin position="39"/>
        <end position="60"/>
    </location>
</feature>
<keyword evidence="1" id="KW-0812">Transmembrane</keyword>
<name>A0A4P8XMH2_9BACL</name>
<evidence type="ECO:0000313" key="2">
    <source>
        <dbReference type="EMBL" id="QCT02880.1"/>
    </source>
</evidence>
<keyword evidence="1" id="KW-0472">Membrane</keyword>
<dbReference type="AlphaFoldDB" id="A0A4P8XMH2"/>
<sequence length="209" mass="22632">MNGMNEVKADDDLKQLIIRKAKSSANAPHTAAREFRKTVATITVSCLIILLLAIGGPLVLRNGDQANPSTLFSGFVVTAYAADGAPLVVKPDVEFPLGEYSMLMSSVPGFPVTIASEGTEKIELQTSEGQLLLWNPEDSKVIPQGKKATIKSGENIYWTPLVNDDPSQSATTDSILEINAYKDSTKIGSTKIEIKSEDQIIYKGKLIYE</sequence>
<reference evidence="2 3" key="1">
    <citation type="submission" date="2019-05" db="EMBL/GenBank/DDBJ databases">
        <authorList>
            <person name="Chen C."/>
        </authorList>
    </citation>
    <scope>NUCLEOTIDE SEQUENCE [LARGE SCALE GENOMIC DNA]</scope>
    <source>
        <strain evidence="2 3">HB172198</strain>
    </source>
</reference>
<organism evidence="2 3">
    <name type="scientific">Paenibacillus algicola</name>
    <dbReference type="NCBI Taxonomy" id="2565926"/>
    <lineage>
        <taxon>Bacteria</taxon>
        <taxon>Bacillati</taxon>
        <taxon>Bacillota</taxon>
        <taxon>Bacilli</taxon>
        <taxon>Bacillales</taxon>
        <taxon>Paenibacillaceae</taxon>
        <taxon>Paenibacillus</taxon>
    </lineage>
</organism>
<evidence type="ECO:0000256" key="1">
    <source>
        <dbReference type="SAM" id="Phobius"/>
    </source>
</evidence>
<protein>
    <submittedName>
        <fullName evidence="2">Uncharacterized protein</fullName>
    </submittedName>
</protein>
<dbReference type="EMBL" id="CP040396">
    <property type="protein sequence ID" value="QCT02880.1"/>
    <property type="molecule type" value="Genomic_DNA"/>
</dbReference>
<accession>A0A4P8XMH2</accession>